<evidence type="ECO:0000313" key="4">
    <source>
        <dbReference type="EMBL" id="SFW61330.1"/>
    </source>
</evidence>
<evidence type="ECO:0008006" key="6">
    <source>
        <dbReference type="Google" id="ProtNLM"/>
    </source>
</evidence>
<evidence type="ECO:0000256" key="3">
    <source>
        <dbReference type="SAM" id="SignalP"/>
    </source>
</evidence>
<feature type="compositionally biased region" description="Low complexity" evidence="2">
    <location>
        <begin position="181"/>
        <end position="223"/>
    </location>
</feature>
<accession>A0A1K1QN14</accession>
<reference evidence="5" key="1">
    <citation type="submission" date="2016-11" db="EMBL/GenBank/DDBJ databases">
        <authorList>
            <person name="Varghese N."/>
            <person name="Submissions S."/>
        </authorList>
    </citation>
    <scope>NUCLEOTIDE SEQUENCE [LARGE SCALE GENOMIC DNA]</scope>
    <source>
        <strain evidence="5">DSM 24786</strain>
    </source>
</reference>
<feature type="chain" id="PRO_5012114398" description="TonB protein C-terminal" evidence="3">
    <location>
        <begin position="24"/>
        <end position="590"/>
    </location>
</feature>
<keyword evidence="1" id="KW-0175">Coiled coil</keyword>
<evidence type="ECO:0000256" key="2">
    <source>
        <dbReference type="SAM" id="MobiDB-lite"/>
    </source>
</evidence>
<dbReference type="RefSeq" id="WP_170854742.1">
    <property type="nucleotide sequence ID" value="NZ_FPIY01000004.1"/>
</dbReference>
<organism evidence="4 5">
    <name type="scientific">Cellulophaga fucicola</name>
    <dbReference type="NCBI Taxonomy" id="76595"/>
    <lineage>
        <taxon>Bacteria</taxon>
        <taxon>Pseudomonadati</taxon>
        <taxon>Bacteroidota</taxon>
        <taxon>Flavobacteriia</taxon>
        <taxon>Flavobacteriales</taxon>
        <taxon>Flavobacteriaceae</taxon>
        <taxon>Cellulophaga</taxon>
    </lineage>
</organism>
<protein>
    <recommendedName>
        <fullName evidence="6">TonB protein C-terminal</fullName>
    </recommendedName>
</protein>
<dbReference type="Proteomes" id="UP000183257">
    <property type="component" value="Unassembled WGS sequence"/>
</dbReference>
<evidence type="ECO:0000256" key="1">
    <source>
        <dbReference type="SAM" id="Coils"/>
    </source>
</evidence>
<gene>
    <name evidence="4" type="ORF">SAMN05660313_02821</name>
</gene>
<dbReference type="AlphaFoldDB" id="A0A1K1QN14"/>
<name>A0A1K1QN14_9FLAO</name>
<feature type="coiled-coil region" evidence="1">
    <location>
        <begin position="226"/>
        <end position="311"/>
    </location>
</feature>
<feature type="region of interest" description="Disordered" evidence="2">
    <location>
        <begin position="179"/>
        <end position="223"/>
    </location>
</feature>
<keyword evidence="3" id="KW-0732">Signal</keyword>
<sequence length="590" mass="68808">MHLNFIKLLILTMLISTAGIAQNFNDTFTVSSYGNINKDGAILNNIVFECKVSNTYKWDNSDGAKKEDKSWKIIGSVTIDGKLNATGYAYKNKIYPYNDYSGKNPKINLPDAIDARVVFVNGFNKSGNFTRYSGVNFDGHGGEKSTPHRLQDYQISSIQITSSRNASTERTIQNFLDKMSHNQNNSNSERNNSVIKKNNNENNTNSSSRNITINSNTSTNTNSRYLENLNKQVKKSNNDFENAKKKLNTTLEEFAYYQRERSDLQEDREYQRVQEIADERKKEKSREYEQKRNEEKLLRLKKNEANSYEDDFAWKYHLIYPKGKNDILSGNRGGKAEYNVLYCQIFRNSEKTLEIEKNMYTVKKYQFDIKKSNIIKFIRPENLDGKTFISIVRFTLWNFASQGETEEISSIAVTDNIEEINTIDKKTQELSKLSNLSEININQYVENINQIEYNKMLIKYGKSLNNVIDKYDELPLFHGMQWLLKEGKYDKVKIYNDYKNRFEKNIRRKMDFDLINSNRDNEKKSIRIIIEYKISKEGVYEILSSSSENAVIDNHFSEIIKSMNNNVRTPARINGNPVDFEDKFKMTIKY</sequence>
<keyword evidence="5" id="KW-1185">Reference proteome</keyword>
<proteinExistence type="predicted"/>
<evidence type="ECO:0000313" key="5">
    <source>
        <dbReference type="Proteomes" id="UP000183257"/>
    </source>
</evidence>
<dbReference type="EMBL" id="FPIY01000004">
    <property type="protein sequence ID" value="SFW61330.1"/>
    <property type="molecule type" value="Genomic_DNA"/>
</dbReference>
<feature type="signal peptide" evidence="3">
    <location>
        <begin position="1"/>
        <end position="23"/>
    </location>
</feature>